<feature type="domain" description="Glyoxalase/fosfomycin resistance/dioxygenase" evidence="1">
    <location>
        <begin position="9"/>
        <end position="137"/>
    </location>
</feature>
<dbReference type="EMBL" id="VIVL01000001">
    <property type="protein sequence ID" value="TWD91402.1"/>
    <property type="molecule type" value="Genomic_DNA"/>
</dbReference>
<dbReference type="RefSeq" id="WP_145740242.1">
    <property type="nucleotide sequence ID" value="NZ_VIVL01000001.1"/>
</dbReference>
<dbReference type="InterPro" id="IPR028973">
    <property type="entry name" value="PhnB-like"/>
</dbReference>
<protein>
    <submittedName>
        <fullName evidence="2">PhnB protein</fullName>
    </submittedName>
</protein>
<dbReference type="AlphaFoldDB" id="A0A561CK00"/>
<dbReference type="Gene3D" id="3.10.180.10">
    <property type="entry name" value="2,3-Dihydroxybiphenyl 1,2-Dioxygenase, domain 1"/>
    <property type="match status" value="1"/>
</dbReference>
<accession>A0A561CK00</accession>
<dbReference type="Pfam" id="PF00903">
    <property type="entry name" value="Glyoxalase"/>
    <property type="match status" value="1"/>
</dbReference>
<dbReference type="InterPro" id="IPR004360">
    <property type="entry name" value="Glyas_Fos-R_dOase_dom"/>
</dbReference>
<dbReference type="CDD" id="cd06588">
    <property type="entry name" value="PhnB_like"/>
    <property type="match status" value="1"/>
</dbReference>
<name>A0A561CK00_9BURK</name>
<reference evidence="2 3" key="1">
    <citation type="submission" date="2019-06" db="EMBL/GenBank/DDBJ databases">
        <title>Sorghum-associated microbial communities from plants grown in Nebraska, USA.</title>
        <authorList>
            <person name="Schachtman D."/>
        </authorList>
    </citation>
    <scope>NUCLEOTIDE SEQUENCE [LARGE SCALE GENOMIC DNA]</scope>
    <source>
        <strain evidence="2 3">T529</strain>
    </source>
</reference>
<sequence length="147" mass="15507">MKVQSYLSFEGRCDEALGFYKKALGAEVVQLMRYSEAPEMPPSSDADASCGGGAPAADKVMHAVVRIGETELMASDGRCSGQPEFKGIMLALTASTDAQARQWFDALADGGQVMQPLTPTFFSSSFGMLADRFGVGWLLVVAPAASA</sequence>
<dbReference type="Proteomes" id="UP000319722">
    <property type="component" value="Unassembled WGS sequence"/>
</dbReference>
<dbReference type="PANTHER" id="PTHR33990:SF1">
    <property type="entry name" value="PROTEIN YJDN"/>
    <property type="match status" value="1"/>
</dbReference>
<comment type="caution">
    <text evidence="2">The sequence shown here is derived from an EMBL/GenBank/DDBJ whole genome shotgun (WGS) entry which is preliminary data.</text>
</comment>
<evidence type="ECO:0000259" key="1">
    <source>
        <dbReference type="Pfam" id="PF00903"/>
    </source>
</evidence>
<gene>
    <name evidence="2" type="ORF">FB547_1011088</name>
</gene>
<dbReference type="PANTHER" id="PTHR33990">
    <property type="entry name" value="PROTEIN YJDN-RELATED"/>
    <property type="match status" value="1"/>
</dbReference>
<organism evidence="2 3">
    <name type="scientific">Variovorax beijingensis</name>
    <dbReference type="NCBI Taxonomy" id="2496117"/>
    <lineage>
        <taxon>Bacteria</taxon>
        <taxon>Pseudomonadati</taxon>
        <taxon>Pseudomonadota</taxon>
        <taxon>Betaproteobacteria</taxon>
        <taxon>Burkholderiales</taxon>
        <taxon>Comamonadaceae</taxon>
        <taxon>Variovorax</taxon>
    </lineage>
</organism>
<dbReference type="SUPFAM" id="SSF54593">
    <property type="entry name" value="Glyoxalase/Bleomycin resistance protein/Dihydroxybiphenyl dioxygenase"/>
    <property type="match status" value="1"/>
</dbReference>
<dbReference type="InterPro" id="IPR029068">
    <property type="entry name" value="Glyas_Bleomycin-R_OHBP_Dase"/>
</dbReference>
<evidence type="ECO:0000313" key="3">
    <source>
        <dbReference type="Proteomes" id="UP000319722"/>
    </source>
</evidence>
<dbReference type="OrthoDB" id="9795306at2"/>
<proteinExistence type="predicted"/>
<evidence type="ECO:0000313" key="2">
    <source>
        <dbReference type="EMBL" id="TWD91402.1"/>
    </source>
</evidence>